<name>A0A0J8VQK3_9ENTR</name>
<evidence type="ECO:0000313" key="1">
    <source>
        <dbReference type="EMBL" id="KMV35753.1"/>
    </source>
</evidence>
<gene>
    <name evidence="1" type="ORF">ACH50_05370</name>
</gene>
<dbReference type="AlphaFoldDB" id="A0A0J8VQK3"/>
<protein>
    <submittedName>
        <fullName evidence="1">Uncharacterized protein</fullName>
    </submittedName>
</protein>
<accession>A0A0J8VQK3</accession>
<sequence>MKAPLCVITSMQNSIVRYNAQAGLTFSSYASPGVYLQKTGGAGNKSQGKRQYYSDNVFWLRRNYRQAYSVEY</sequence>
<reference evidence="1 2" key="1">
    <citation type="submission" date="2015-06" db="EMBL/GenBank/DDBJ databases">
        <title>Genome sequencing of Cronobacter sp. strain DJ34 isolated from petroleum contaminated sludge of Duliajan Oil Fields, Assam, India.</title>
        <authorList>
            <person name="Pal S."/>
            <person name="Banerjee T.D."/>
            <person name="Roy A."/>
            <person name="Sar P."/>
            <person name="Kazy S.K."/>
        </authorList>
    </citation>
    <scope>NUCLEOTIDE SEQUENCE [LARGE SCALE GENOMIC DNA]</scope>
    <source>
        <strain evidence="1 2">DJ34</strain>
    </source>
</reference>
<dbReference type="EMBL" id="LFEJ01000009">
    <property type="protein sequence ID" value="KMV35753.1"/>
    <property type="molecule type" value="Genomic_DNA"/>
</dbReference>
<evidence type="ECO:0000313" key="2">
    <source>
        <dbReference type="Proteomes" id="UP000037315"/>
    </source>
</evidence>
<comment type="caution">
    <text evidence="1">The sequence shown here is derived from an EMBL/GenBank/DDBJ whole genome shotgun (WGS) entry which is preliminary data.</text>
</comment>
<organism evidence="1 2">
    <name type="scientific">Franconibacter pulveris</name>
    <dbReference type="NCBI Taxonomy" id="435910"/>
    <lineage>
        <taxon>Bacteria</taxon>
        <taxon>Pseudomonadati</taxon>
        <taxon>Pseudomonadota</taxon>
        <taxon>Gammaproteobacteria</taxon>
        <taxon>Enterobacterales</taxon>
        <taxon>Enterobacteriaceae</taxon>
        <taxon>Franconibacter</taxon>
    </lineage>
</organism>
<proteinExistence type="predicted"/>
<dbReference type="PATRIC" id="fig|1656095.3.peg.1765"/>
<dbReference type="Proteomes" id="UP000037315">
    <property type="component" value="Unassembled WGS sequence"/>
</dbReference>
<keyword evidence="2" id="KW-1185">Reference proteome</keyword>